<keyword evidence="4 8" id="KW-0479">Metal-binding</keyword>
<keyword evidence="10" id="KW-0812">Transmembrane</keyword>
<proteinExistence type="inferred from homology"/>
<dbReference type="GO" id="GO:0005506">
    <property type="term" value="F:iron ion binding"/>
    <property type="evidence" value="ECO:0007669"/>
    <property type="project" value="InterPro"/>
</dbReference>
<sequence>MDALLEPLSNPTVAITVALLVIYSIYSRLMATTAMPAGVPWIGKDSSKIFAETRATFASFNNVREWLGEGYEKYSKKGKTYIFPDFSGKPEVIIPRSQVQWLLDQPDNILSTSECHYDALEGDYAFTHPHLLGDPYHEHVIHKYLPRRVGQMVPGMFEEVADSFDETWGVDTEKWRDIGVFDNLMVMIPRAVNRMLVGLPLCRNQDYLTNMAKFAMDVIAASTVFLRFTPQFLKPIVGRIVTIPNHYHYSKTAKYTLPLIKERLANFKRRQEDPNFEWEEPNDYISWQIALASSENRQDELTPDMISRRLMPLNFAAIHTTTLTITNCLFDIISCDPSLGYLEGIREEATRILVEDGGQWTKAGLARFHRTDSAIRESMRVSNFMTRGIMRKVMPDEGIENKAEGWRAPKGTFVGLDVHNVQHDPEIYPDPETYDAFRFSRPKEEGDHTVNGDVKDGAEMLKLKNTGLITTSDTFFPFGHGRHACPGRFFVSLELKMLLAYMVMNYEIEPLATRPPNKWFGQNNLPPMKATIRVRRREGTTKA</sequence>
<evidence type="ECO:0000256" key="6">
    <source>
        <dbReference type="ARBA" id="ARBA00023004"/>
    </source>
</evidence>
<dbReference type="GO" id="GO:0020037">
    <property type="term" value="F:heme binding"/>
    <property type="evidence" value="ECO:0007669"/>
    <property type="project" value="InterPro"/>
</dbReference>
<comment type="caution">
    <text evidence="11">The sequence shown here is derived from an EMBL/GenBank/DDBJ whole genome shotgun (WGS) entry which is preliminary data.</text>
</comment>
<evidence type="ECO:0000256" key="2">
    <source>
        <dbReference type="ARBA" id="ARBA00010617"/>
    </source>
</evidence>
<comment type="cofactor">
    <cofactor evidence="1 8">
        <name>heme</name>
        <dbReference type="ChEBI" id="CHEBI:30413"/>
    </cofactor>
</comment>
<dbReference type="PANTHER" id="PTHR46206">
    <property type="entry name" value="CYTOCHROME P450"/>
    <property type="match status" value="1"/>
</dbReference>
<dbReference type="AlphaFoldDB" id="A0AAD9Z0P0"/>
<dbReference type="Proteomes" id="UP001276659">
    <property type="component" value="Unassembled WGS sequence"/>
</dbReference>
<evidence type="ECO:0000256" key="4">
    <source>
        <dbReference type="ARBA" id="ARBA00022723"/>
    </source>
</evidence>
<gene>
    <name evidence="11" type="ORF">OEA41_004643</name>
</gene>
<dbReference type="InterPro" id="IPR002403">
    <property type="entry name" value="Cyt_P450_E_grp-IV"/>
</dbReference>
<protein>
    <recommendedName>
        <fullName evidence="13">Cytochrome P450</fullName>
    </recommendedName>
</protein>
<dbReference type="InterPro" id="IPR036396">
    <property type="entry name" value="Cyt_P450_sf"/>
</dbReference>
<dbReference type="SUPFAM" id="SSF48264">
    <property type="entry name" value="Cytochrome P450"/>
    <property type="match status" value="1"/>
</dbReference>
<keyword evidence="12" id="KW-1185">Reference proteome</keyword>
<accession>A0AAD9Z0P0</accession>
<organism evidence="11 12">
    <name type="scientific">Lepraria neglecta</name>
    <dbReference type="NCBI Taxonomy" id="209136"/>
    <lineage>
        <taxon>Eukaryota</taxon>
        <taxon>Fungi</taxon>
        <taxon>Dikarya</taxon>
        <taxon>Ascomycota</taxon>
        <taxon>Pezizomycotina</taxon>
        <taxon>Lecanoromycetes</taxon>
        <taxon>OSLEUM clade</taxon>
        <taxon>Lecanoromycetidae</taxon>
        <taxon>Lecanorales</taxon>
        <taxon>Lecanorineae</taxon>
        <taxon>Stereocaulaceae</taxon>
        <taxon>Lepraria</taxon>
    </lineage>
</organism>
<evidence type="ECO:0008006" key="13">
    <source>
        <dbReference type="Google" id="ProtNLM"/>
    </source>
</evidence>
<evidence type="ECO:0000313" key="11">
    <source>
        <dbReference type="EMBL" id="KAK3168197.1"/>
    </source>
</evidence>
<evidence type="ECO:0000256" key="10">
    <source>
        <dbReference type="SAM" id="Phobius"/>
    </source>
</evidence>
<dbReference type="GO" id="GO:0004497">
    <property type="term" value="F:monooxygenase activity"/>
    <property type="evidence" value="ECO:0007669"/>
    <property type="project" value="UniProtKB-KW"/>
</dbReference>
<dbReference type="PROSITE" id="PS00086">
    <property type="entry name" value="CYTOCHROME_P450"/>
    <property type="match status" value="1"/>
</dbReference>
<dbReference type="CDD" id="cd11041">
    <property type="entry name" value="CYP503A1-like"/>
    <property type="match status" value="1"/>
</dbReference>
<evidence type="ECO:0000256" key="7">
    <source>
        <dbReference type="ARBA" id="ARBA00023033"/>
    </source>
</evidence>
<evidence type="ECO:0000256" key="1">
    <source>
        <dbReference type="ARBA" id="ARBA00001971"/>
    </source>
</evidence>
<name>A0AAD9Z0P0_9LECA</name>
<keyword evidence="10" id="KW-1133">Transmembrane helix</keyword>
<dbReference type="Gene3D" id="1.10.630.10">
    <property type="entry name" value="Cytochrome P450"/>
    <property type="match status" value="1"/>
</dbReference>
<reference evidence="11" key="1">
    <citation type="submission" date="2022-11" db="EMBL/GenBank/DDBJ databases">
        <title>Chromosomal genome sequence assembly and mating type (MAT) locus characterization of the leprose asexual lichenized fungus Lepraria neglecta (Nyl.) Erichsen.</title>
        <authorList>
            <person name="Allen J.L."/>
            <person name="Pfeffer B."/>
        </authorList>
    </citation>
    <scope>NUCLEOTIDE SEQUENCE</scope>
    <source>
        <strain evidence="11">Allen 5258</strain>
    </source>
</reference>
<dbReference type="PANTHER" id="PTHR46206:SF1">
    <property type="entry name" value="P450, PUTATIVE (EUROFUNG)-RELATED"/>
    <property type="match status" value="1"/>
</dbReference>
<dbReference type="PRINTS" id="PR00465">
    <property type="entry name" value="EP450IV"/>
</dbReference>
<feature type="transmembrane region" description="Helical" evidence="10">
    <location>
        <begin position="12"/>
        <end position="31"/>
    </location>
</feature>
<evidence type="ECO:0000256" key="8">
    <source>
        <dbReference type="PIRSR" id="PIRSR602403-1"/>
    </source>
</evidence>
<evidence type="ECO:0000256" key="3">
    <source>
        <dbReference type="ARBA" id="ARBA00022617"/>
    </source>
</evidence>
<keyword evidence="3 8" id="KW-0349">Heme</keyword>
<dbReference type="EMBL" id="JASNWA010000010">
    <property type="protein sequence ID" value="KAK3168197.1"/>
    <property type="molecule type" value="Genomic_DNA"/>
</dbReference>
<keyword evidence="5 9" id="KW-0560">Oxidoreductase</keyword>
<dbReference type="InterPro" id="IPR017972">
    <property type="entry name" value="Cyt_P450_CS"/>
</dbReference>
<comment type="similarity">
    <text evidence="2 9">Belongs to the cytochrome P450 family.</text>
</comment>
<feature type="binding site" description="axial binding residue" evidence="8">
    <location>
        <position position="485"/>
    </location>
    <ligand>
        <name>heme</name>
        <dbReference type="ChEBI" id="CHEBI:30413"/>
    </ligand>
    <ligandPart>
        <name>Fe</name>
        <dbReference type="ChEBI" id="CHEBI:18248"/>
    </ligandPart>
</feature>
<dbReference type="GO" id="GO:0016705">
    <property type="term" value="F:oxidoreductase activity, acting on paired donors, with incorporation or reduction of molecular oxygen"/>
    <property type="evidence" value="ECO:0007669"/>
    <property type="project" value="InterPro"/>
</dbReference>
<evidence type="ECO:0000256" key="5">
    <source>
        <dbReference type="ARBA" id="ARBA00023002"/>
    </source>
</evidence>
<keyword evidence="7 9" id="KW-0503">Monooxygenase</keyword>
<keyword evidence="10" id="KW-0472">Membrane</keyword>
<keyword evidence="6 8" id="KW-0408">Iron</keyword>
<evidence type="ECO:0000256" key="9">
    <source>
        <dbReference type="RuleBase" id="RU000461"/>
    </source>
</evidence>
<dbReference type="InterPro" id="IPR001128">
    <property type="entry name" value="Cyt_P450"/>
</dbReference>
<evidence type="ECO:0000313" key="12">
    <source>
        <dbReference type="Proteomes" id="UP001276659"/>
    </source>
</evidence>
<dbReference type="Pfam" id="PF00067">
    <property type="entry name" value="p450"/>
    <property type="match status" value="1"/>
</dbReference>